<dbReference type="Pfam" id="PF12519">
    <property type="entry name" value="MDM10"/>
    <property type="match status" value="1"/>
</dbReference>
<evidence type="ECO:0000256" key="4">
    <source>
        <dbReference type="ARBA" id="ARBA00023128"/>
    </source>
</evidence>
<dbReference type="InterPro" id="IPR027539">
    <property type="entry name" value="Mdm10"/>
</dbReference>
<comment type="caution">
    <text evidence="7">The sequence shown here is derived from an EMBL/GenBank/DDBJ whole genome shotgun (WGS) entry which is preliminary data.</text>
</comment>
<dbReference type="EMBL" id="JBBBZM010000037">
    <property type="protein sequence ID" value="KAL0637230.1"/>
    <property type="molecule type" value="Genomic_DNA"/>
</dbReference>
<evidence type="ECO:0000313" key="7">
    <source>
        <dbReference type="EMBL" id="KAL0637230.1"/>
    </source>
</evidence>
<evidence type="ECO:0000256" key="1">
    <source>
        <dbReference type="ARBA" id="ARBA00022452"/>
    </source>
</evidence>
<keyword evidence="4" id="KW-0496">Mitochondrion</keyword>
<reference evidence="7 8" key="1">
    <citation type="submission" date="2024-02" db="EMBL/GenBank/DDBJ databases">
        <title>Discinaceae phylogenomics.</title>
        <authorList>
            <person name="Dirks A.C."/>
            <person name="James T.Y."/>
        </authorList>
    </citation>
    <scope>NUCLEOTIDE SEQUENCE [LARGE SCALE GENOMIC DNA]</scope>
    <source>
        <strain evidence="7 8">ACD0624</strain>
    </source>
</reference>
<dbReference type="Proteomes" id="UP001447188">
    <property type="component" value="Unassembled WGS sequence"/>
</dbReference>
<keyword evidence="3" id="KW-1000">Mitochondrion outer membrane</keyword>
<dbReference type="PANTHER" id="PTHR28035:SF1">
    <property type="entry name" value="MITOCHONDRIAL DISTRIBUTION AND MORPHOLOGY PROTEIN 10"/>
    <property type="match status" value="1"/>
</dbReference>
<protein>
    <submittedName>
        <fullName evidence="7">Mitochondrial distribution and morphology protein 10</fullName>
    </submittedName>
</protein>
<feature type="region of interest" description="Disordered" evidence="6">
    <location>
        <begin position="72"/>
        <end position="93"/>
    </location>
</feature>
<keyword evidence="5" id="KW-0472">Membrane</keyword>
<evidence type="ECO:0000256" key="2">
    <source>
        <dbReference type="ARBA" id="ARBA00022692"/>
    </source>
</evidence>
<evidence type="ECO:0000313" key="8">
    <source>
        <dbReference type="Proteomes" id="UP001447188"/>
    </source>
</evidence>
<proteinExistence type="predicted"/>
<sequence length="93" mass="10086">MAMFQQDVGKWCSEYLYSTDGALIGIRGLYNFGRDPRKAETPTSTTEKYAEDAAARFSAGAELYYGILNKSAGSLESPSPPSSDILCNYPDTG</sequence>
<name>A0ABR3GMT3_9PEZI</name>
<gene>
    <name evidence="7" type="primary">MDM10_1</name>
    <name evidence="7" type="ORF">Q9L58_003714</name>
</gene>
<accession>A0ABR3GMT3</accession>
<evidence type="ECO:0000256" key="5">
    <source>
        <dbReference type="ARBA" id="ARBA00023136"/>
    </source>
</evidence>
<dbReference type="PANTHER" id="PTHR28035">
    <property type="entry name" value="MITOCHONDRIAL DISTRIBUTION AND MORPHOLOGY PROTEIN 10"/>
    <property type="match status" value="1"/>
</dbReference>
<keyword evidence="1" id="KW-1134">Transmembrane beta strand</keyword>
<organism evidence="7 8">
    <name type="scientific">Discina gigas</name>
    <dbReference type="NCBI Taxonomy" id="1032678"/>
    <lineage>
        <taxon>Eukaryota</taxon>
        <taxon>Fungi</taxon>
        <taxon>Dikarya</taxon>
        <taxon>Ascomycota</taxon>
        <taxon>Pezizomycotina</taxon>
        <taxon>Pezizomycetes</taxon>
        <taxon>Pezizales</taxon>
        <taxon>Discinaceae</taxon>
        <taxon>Discina</taxon>
    </lineage>
</organism>
<keyword evidence="8" id="KW-1185">Reference proteome</keyword>
<evidence type="ECO:0000256" key="3">
    <source>
        <dbReference type="ARBA" id="ARBA00022787"/>
    </source>
</evidence>
<evidence type="ECO:0000256" key="6">
    <source>
        <dbReference type="SAM" id="MobiDB-lite"/>
    </source>
</evidence>
<keyword evidence="2" id="KW-0812">Transmembrane</keyword>